<dbReference type="OrthoDB" id="121617at2157"/>
<evidence type="ECO:0000256" key="1">
    <source>
        <dbReference type="SAM" id="Phobius"/>
    </source>
</evidence>
<evidence type="ECO:0000313" key="3">
    <source>
        <dbReference type="Proteomes" id="UP000509594"/>
    </source>
</evidence>
<feature type="transmembrane region" description="Helical" evidence="1">
    <location>
        <begin position="12"/>
        <end position="31"/>
    </location>
</feature>
<sequence>MESLKDDTKGQWIALSGLVISLIIISLALLANQAVVAGFYSSNAALELPKENIRELNLQTRENARIAMDISREINASSNQSISTAYASIFDSCSSQMRYIYALHGETIDVTLANMTYNNSSSSGLVWANISFQDAKTNYVSAPEIIEVIK</sequence>
<organism evidence="2 3">
    <name type="scientific">Methanolobus zinderi</name>
    <dbReference type="NCBI Taxonomy" id="536044"/>
    <lineage>
        <taxon>Archaea</taxon>
        <taxon>Methanobacteriati</taxon>
        <taxon>Methanobacteriota</taxon>
        <taxon>Stenosarchaea group</taxon>
        <taxon>Methanomicrobia</taxon>
        <taxon>Methanosarcinales</taxon>
        <taxon>Methanosarcinaceae</taxon>
        <taxon>Methanolobus</taxon>
    </lineage>
</organism>
<dbReference type="EMBL" id="CP058215">
    <property type="protein sequence ID" value="QLC48788.1"/>
    <property type="molecule type" value="Genomic_DNA"/>
</dbReference>
<proteinExistence type="predicted"/>
<keyword evidence="1" id="KW-0472">Membrane</keyword>
<gene>
    <name evidence="2" type="ORF">HWN40_00095</name>
</gene>
<dbReference type="AlphaFoldDB" id="A0A7D5I2S9"/>
<reference evidence="2 3" key="1">
    <citation type="submission" date="2020-06" db="EMBL/GenBank/DDBJ databases">
        <title>Methanolobus halotolerans sp. nov., isolated from a saline lake Tus in Siberia.</title>
        <authorList>
            <person name="Shen Y."/>
            <person name="Chen S.-C."/>
            <person name="Lai M.-C."/>
            <person name="Huang H.-H."/>
            <person name="Chiu H.-H."/>
            <person name="Tang S.-L."/>
            <person name="Rogozin D.Y."/>
            <person name="Degermendzhy A.G."/>
        </authorList>
    </citation>
    <scope>NUCLEOTIDE SEQUENCE [LARGE SCALE GENOMIC DNA]</scope>
    <source>
        <strain evidence="2 3">DSM 21339</strain>
    </source>
</reference>
<dbReference type="GeneID" id="55820028"/>
<keyword evidence="1" id="KW-0812">Transmembrane</keyword>
<evidence type="ECO:0000313" key="2">
    <source>
        <dbReference type="EMBL" id="QLC48788.1"/>
    </source>
</evidence>
<protein>
    <submittedName>
        <fullName evidence="2">Uncharacterized protein</fullName>
    </submittedName>
</protein>
<keyword evidence="3" id="KW-1185">Reference proteome</keyword>
<dbReference type="Proteomes" id="UP000509594">
    <property type="component" value="Chromosome"/>
</dbReference>
<keyword evidence="1" id="KW-1133">Transmembrane helix</keyword>
<name>A0A7D5I2S9_9EURY</name>
<accession>A0A7D5I2S9</accession>
<dbReference type="KEGG" id="mzi:HWN40_00095"/>
<dbReference type="RefSeq" id="WP_176963851.1">
    <property type="nucleotide sequence ID" value="NZ_CP058215.1"/>
</dbReference>